<feature type="domain" description="Phosphomevalonate dehydratase small subunit-like" evidence="9">
    <location>
        <begin position="34"/>
        <end position="113"/>
    </location>
</feature>
<keyword evidence="2 7" id="KW-0414">Isoprene biosynthesis</keyword>
<keyword evidence="3 7" id="KW-0456">Lyase</keyword>
<evidence type="ECO:0000256" key="8">
    <source>
        <dbReference type="SAM" id="MobiDB-lite"/>
    </source>
</evidence>
<evidence type="ECO:0000313" key="11">
    <source>
        <dbReference type="Proteomes" id="UP000663525"/>
    </source>
</evidence>
<dbReference type="Gene3D" id="3.50.30.10">
    <property type="entry name" value="Phosphohistidine domain"/>
    <property type="match status" value="1"/>
</dbReference>
<dbReference type="PIRSF" id="PIRSF004966">
    <property type="entry name" value="UCP004966"/>
    <property type="match status" value="1"/>
</dbReference>
<evidence type="ECO:0000256" key="7">
    <source>
        <dbReference type="HAMAP-Rule" id="MF_00078"/>
    </source>
</evidence>
<dbReference type="EC" id="4.2.1.182" evidence="7"/>
<sequence length="138" mass="14378">MSEPDGTGEESVVEGNSITEGTAAGEVLRSTEPISFYGAVEPDTGEFIEEGHQLEGENVAGKVLVFPRGKGSTVGSYVLYGLAQNGVAPAAIVNEETETIVATGAILGEIPCVDDVPVERLEDGERITVDADDGVVRR</sequence>
<evidence type="ECO:0000256" key="5">
    <source>
        <dbReference type="ARBA" id="ARBA00045299"/>
    </source>
</evidence>
<protein>
    <recommendedName>
        <fullName evidence="7">Phosphomevalonate dehydratase small subunit</fullName>
        <shortName evidence="7">PMDh small subunit</shortName>
        <shortName evidence="7">PMDh-S</shortName>
        <ecNumber evidence="7">4.2.1.182</ecNumber>
    </recommendedName>
</protein>
<feature type="compositionally biased region" description="Acidic residues" evidence="8">
    <location>
        <begin position="1"/>
        <end position="12"/>
    </location>
</feature>
<feature type="region of interest" description="Disordered" evidence="8">
    <location>
        <begin position="1"/>
        <end position="25"/>
    </location>
</feature>
<comment type="pathway">
    <text evidence="1 7">Isoprenoid biosynthesis; isopentenyl diphosphate biosynthesis via mevalonate pathway.</text>
</comment>
<gene>
    <name evidence="10" type="ORF">HSR121_2784</name>
</gene>
<comment type="catalytic activity">
    <reaction evidence="4">
        <text>(R)-5-phosphomevalonate = (2E)-3-methyl-5-phosphooxypent-2-enoate + H2O</text>
        <dbReference type="Rhea" id="RHEA:78975"/>
        <dbReference type="ChEBI" id="CHEBI:15377"/>
        <dbReference type="ChEBI" id="CHEBI:58146"/>
        <dbReference type="ChEBI" id="CHEBI:229665"/>
        <dbReference type="EC" id="4.2.1.182"/>
    </reaction>
    <physiologicalReaction direction="left-to-right" evidence="4">
        <dbReference type="Rhea" id="RHEA:78976"/>
    </physiologicalReaction>
</comment>
<dbReference type="RefSeq" id="WP_229113565.1">
    <property type="nucleotide sequence ID" value="NZ_CP064787.1"/>
</dbReference>
<evidence type="ECO:0000259" key="9">
    <source>
        <dbReference type="Pfam" id="PF01989"/>
    </source>
</evidence>
<dbReference type="Proteomes" id="UP000663525">
    <property type="component" value="Chromosome"/>
</dbReference>
<evidence type="ECO:0000256" key="4">
    <source>
        <dbReference type="ARBA" id="ARBA00045120"/>
    </source>
</evidence>
<dbReference type="GeneID" id="68856323"/>
<evidence type="ECO:0000256" key="2">
    <source>
        <dbReference type="ARBA" id="ARBA00023229"/>
    </source>
</evidence>
<dbReference type="HAMAP" id="MF_00078">
    <property type="entry name" value="PMDh_S"/>
    <property type="match status" value="1"/>
</dbReference>
<dbReference type="AlphaFoldDB" id="A0A897N391"/>
<accession>A0A897N391</accession>
<organism evidence="10 11">
    <name type="scientific">Halapricum desulfuricans</name>
    <dbReference type="NCBI Taxonomy" id="2841257"/>
    <lineage>
        <taxon>Archaea</taxon>
        <taxon>Methanobacteriati</taxon>
        <taxon>Methanobacteriota</taxon>
        <taxon>Stenosarchaea group</taxon>
        <taxon>Halobacteria</taxon>
        <taxon>Halobacteriales</taxon>
        <taxon>Haloarculaceae</taxon>
        <taxon>Halapricum</taxon>
    </lineage>
</organism>
<evidence type="ECO:0000256" key="1">
    <source>
        <dbReference type="ARBA" id="ARBA00005092"/>
    </source>
</evidence>
<comment type="similarity">
    <text evidence="7">Belongs to the AcnX type II small subunit family.</text>
</comment>
<dbReference type="InterPro" id="IPR012016">
    <property type="entry name" value="PMDh-S-like"/>
</dbReference>
<comment type="function">
    <text evidence="5 7">Component of a hydro-lyase that catalyzes the dehydration of mevalonate 5-phosphate (MVA5P) to form trans-anhydromevalonate 5-phosphate (tAHMP). Involved in the archaeal mevalonate (MVA) pathway, which provides fundamental precursors for isoprenoid biosynthesis, such as isopentenyl diphosphate (IPP) and dimethylallyl diphosphate (DMAPP).</text>
</comment>
<dbReference type="InterPro" id="IPR002840">
    <property type="entry name" value="PMDh-S-like_dom"/>
</dbReference>
<dbReference type="InterPro" id="IPR020794">
    <property type="entry name" value="PMDh_S"/>
</dbReference>
<evidence type="ECO:0000256" key="3">
    <source>
        <dbReference type="ARBA" id="ARBA00023239"/>
    </source>
</evidence>
<evidence type="ECO:0000256" key="6">
    <source>
        <dbReference type="ARBA" id="ARBA00046520"/>
    </source>
</evidence>
<dbReference type="GO" id="GO:0019287">
    <property type="term" value="P:isopentenyl diphosphate biosynthetic process, mevalonate pathway"/>
    <property type="evidence" value="ECO:0007669"/>
    <property type="project" value="UniProtKB-UniRule"/>
</dbReference>
<dbReference type="CDD" id="cd01356">
    <property type="entry name" value="AcnX_swivel"/>
    <property type="match status" value="1"/>
</dbReference>
<reference evidence="10" key="1">
    <citation type="submission" date="2020-11" db="EMBL/GenBank/DDBJ databases">
        <title>Carbohydrate-dependent, anaerobic sulfur respiration: A novel catabolism in halophilic archaea.</title>
        <authorList>
            <person name="Sorokin D.Y."/>
            <person name="Messina E."/>
            <person name="Smedile F."/>
            <person name="La Cono V."/>
            <person name="Hallsworth J.E."/>
            <person name="Yakimov M.M."/>
        </authorList>
    </citation>
    <scope>NUCLEOTIDE SEQUENCE</scope>
    <source>
        <strain evidence="10">HSR12-1</strain>
    </source>
</reference>
<evidence type="ECO:0000313" key="10">
    <source>
        <dbReference type="EMBL" id="QSG07104.1"/>
    </source>
</evidence>
<dbReference type="EMBL" id="CP064787">
    <property type="protein sequence ID" value="QSG07104.1"/>
    <property type="molecule type" value="Genomic_DNA"/>
</dbReference>
<feature type="active site" description="Proton acceptor" evidence="7">
    <location>
        <position position="72"/>
    </location>
</feature>
<dbReference type="PANTHER" id="PTHR36577">
    <property type="entry name" value="DUF521 DOMAIN PROTEIN (AFU_ORTHOLOGUE AFUA_6G00490)"/>
    <property type="match status" value="1"/>
</dbReference>
<dbReference type="Pfam" id="PF01989">
    <property type="entry name" value="AcnX_swivel_put"/>
    <property type="match status" value="1"/>
</dbReference>
<name>A0A897N391_9EURY</name>
<dbReference type="GO" id="GO:0016836">
    <property type="term" value="F:hydro-lyase activity"/>
    <property type="evidence" value="ECO:0007669"/>
    <property type="project" value="UniProtKB-UniRule"/>
</dbReference>
<dbReference type="PANTHER" id="PTHR36577:SF3">
    <property type="entry name" value="DUF521 DOMAIN PROTEIN (AFU_ORTHOLOGUE AFUA_6G00490)"/>
    <property type="match status" value="1"/>
</dbReference>
<dbReference type="NCBIfam" id="NF003046">
    <property type="entry name" value="PRK03955.1"/>
    <property type="match status" value="1"/>
</dbReference>
<dbReference type="SUPFAM" id="SSF52016">
    <property type="entry name" value="LeuD/IlvD-like"/>
    <property type="match status" value="1"/>
</dbReference>
<comment type="subunit">
    <text evidence="6 7">Heterodimer composed of a large subunit (PMDh-L) and a small subunit (PMDh-S).</text>
</comment>
<proteinExistence type="inferred from homology"/>